<gene>
    <name evidence="3" type="ORF">Fmac_002072</name>
</gene>
<evidence type="ECO:0000256" key="2">
    <source>
        <dbReference type="ARBA" id="ARBA00023242"/>
    </source>
</evidence>
<dbReference type="PANTHER" id="PTHR46765">
    <property type="entry name" value="P-LOOP CONTAINING NUCLEOSIDE TRIPHOSPHATE HYDROLASES SUPERFAMILY PROTEIN"/>
    <property type="match status" value="1"/>
</dbReference>
<dbReference type="PANTHER" id="PTHR46765:SF1">
    <property type="entry name" value="P-LOOP CONTAINING NUCLEOSIDE TRIPHOSPHATE HYDROLASES SUPERFAMILY PROTEIN"/>
    <property type="match status" value="1"/>
</dbReference>
<dbReference type="GO" id="GO:0005634">
    <property type="term" value="C:nucleus"/>
    <property type="evidence" value="ECO:0007669"/>
    <property type="project" value="UniProtKB-SubCell"/>
</dbReference>
<dbReference type="Proteomes" id="UP001603857">
    <property type="component" value="Unassembled WGS sequence"/>
</dbReference>
<comment type="caution">
    <text evidence="3">The sequence shown here is derived from an EMBL/GenBank/DDBJ whole genome shotgun (WGS) entry which is preliminary data.</text>
</comment>
<proteinExistence type="predicted"/>
<keyword evidence="2" id="KW-0539">Nucleus</keyword>
<name>A0ABD1NIV9_9FABA</name>
<reference evidence="3 4" key="1">
    <citation type="submission" date="2024-08" db="EMBL/GenBank/DDBJ databases">
        <title>Insights into the chromosomal genome structure of Flemingia macrophylla.</title>
        <authorList>
            <person name="Ding Y."/>
            <person name="Zhao Y."/>
            <person name="Bi W."/>
            <person name="Wu M."/>
            <person name="Zhao G."/>
            <person name="Gong Y."/>
            <person name="Li W."/>
            <person name="Zhang P."/>
        </authorList>
    </citation>
    <scope>NUCLEOTIDE SEQUENCE [LARGE SCALE GENOMIC DNA]</scope>
    <source>
        <strain evidence="3">DYQJB</strain>
        <tissue evidence="3">Leaf</tissue>
    </source>
</reference>
<dbReference type="AlphaFoldDB" id="A0ABD1NIV9"/>
<accession>A0ABD1NIV9</accession>
<protein>
    <submittedName>
        <fullName evidence="3">Uncharacterized protein</fullName>
    </submittedName>
</protein>
<dbReference type="InterPro" id="IPR053016">
    <property type="entry name" value="CTF18-RFC_complex"/>
</dbReference>
<evidence type="ECO:0000313" key="4">
    <source>
        <dbReference type="Proteomes" id="UP001603857"/>
    </source>
</evidence>
<comment type="subcellular location">
    <subcellularLocation>
        <location evidence="1">Nucleus</location>
    </subcellularLocation>
</comment>
<keyword evidence="4" id="KW-1185">Reference proteome</keyword>
<organism evidence="3 4">
    <name type="scientific">Flemingia macrophylla</name>
    <dbReference type="NCBI Taxonomy" id="520843"/>
    <lineage>
        <taxon>Eukaryota</taxon>
        <taxon>Viridiplantae</taxon>
        <taxon>Streptophyta</taxon>
        <taxon>Embryophyta</taxon>
        <taxon>Tracheophyta</taxon>
        <taxon>Spermatophyta</taxon>
        <taxon>Magnoliopsida</taxon>
        <taxon>eudicotyledons</taxon>
        <taxon>Gunneridae</taxon>
        <taxon>Pentapetalae</taxon>
        <taxon>rosids</taxon>
        <taxon>fabids</taxon>
        <taxon>Fabales</taxon>
        <taxon>Fabaceae</taxon>
        <taxon>Papilionoideae</taxon>
        <taxon>50 kb inversion clade</taxon>
        <taxon>NPAAA clade</taxon>
        <taxon>indigoferoid/millettioid clade</taxon>
        <taxon>Phaseoleae</taxon>
        <taxon>Flemingia</taxon>
    </lineage>
</organism>
<evidence type="ECO:0000313" key="3">
    <source>
        <dbReference type="EMBL" id="KAL2348072.1"/>
    </source>
</evidence>
<dbReference type="EMBL" id="JBGMDY010000001">
    <property type="protein sequence ID" value="KAL2348072.1"/>
    <property type="molecule type" value="Genomic_DNA"/>
</dbReference>
<evidence type="ECO:0000256" key="1">
    <source>
        <dbReference type="ARBA" id="ARBA00004123"/>
    </source>
</evidence>
<sequence length="67" mass="7853">MFAKEKALSGFASEIDGECMLVTAPNGDRVYAKLNRFQGEERVTKLRCNYWYRFSVNKSPISYWNHQ</sequence>